<accession>A0A8X7N3H5</accession>
<comment type="caution">
    <text evidence="2">The sequence shown here is derived from an EMBL/GenBank/DDBJ whole genome shotgun (WGS) entry which is preliminary data.</text>
</comment>
<name>A0A8X7N3H5_9BASI</name>
<gene>
    <name evidence="2" type="ORF">A4X09_0g6595</name>
</gene>
<dbReference type="Proteomes" id="UP000078113">
    <property type="component" value="Unassembled WGS sequence"/>
</dbReference>
<sequence length="121" mass="13226">MLQHTSEETIRDQNAGMDGQLHDHDQRSIALAQYSQRICQGSLQLCLPPLDLEPGQHPSLSVMIVKKAKRGEYLLAIDVADHLLPVDGGQTGFYQEQTKKAAEEAQRFGSAGLSIKQGISA</sequence>
<organism evidence="2 3">
    <name type="scientific">Tilletia walkeri</name>
    <dbReference type="NCBI Taxonomy" id="117179"/>
    <lineage>
        <taxon>Eukaryota</taxon>
        <taxon>Fungi</taxon>
        <taxon>Dikarya</taxon>
        <taxon>Basidiomycota</taxon>
        <taxon>Ustilaginomycotina</taxon>
        <taxon>Exobasidiomycetes</taxon>
        <taxon>Tilletiales</taxon>
        <taxon>Tilletiaceae</taxon>
        <taxon>Tilletia</taxon>
    </lineage>
</organism>
<feature type="region of interest" description="Disordered" evidence="1">
    <location>
        <begin position="1"/>
        <end position="24"/>
    </location>
</feature>
<dbReference type="AlphaFoldDB" id="A0A8X7N3H5"/>
<reference evidence="2" key="1">
    <citation type="submission" date="2016-04" db="EMBL/GenBank/DDBJ databases">
        <authorList>
            <person name="Nguyen H.D."/>
            <person name="Samba Siva P."/>
            <person name="Cullis J."/>
            <person name="Levesque C.A."/>
            <person name="Hambleton S."/>
        </authorList>
    </citation>
    <scope>NUCLEOTIDE SEQUENCE</scope>
    <source>
        <strain evidence="2">DAOMC 236422</strain>
    </source>
</reference>
<reference evidence="2" key="2">
    <citation type="journal article" date="2019" name="IMA Fungus">
        <title>Genome sequencing and comparison of five Tilletia species to identify candidate genes for the detection of regulated species infecting wheat.</title>
        <authorList>
            <person name="Nguyen H.D.T."/>
            <person name="Sultana T."/>
            <person name="Kesanakurti P."/>
            <person name="Hambleton S."/>
        </authorList>
    </citation>
    <scope>NUCLEOTIDE SEQUENCE</scope>
    <source>
        <strain evidence="2">DAOMC 236422</strain>
    </source>
</reference>
<protein>
    <submittedName>
        <fullName evidence="2">Uncharacterized protein</fullName>
    </submittedName>
</protein>
<feature type="compositionally biased region" description="Basic and acidic residues" evidence="1">
    <location>
        <begin position="1"/>
        <end position="11"/>
    </location>
</feature>
<evidence type="ECO:0000313" key="3">
    <source>
        <dbReference type="Proteomes" id="UP000078113"/>
    </source>
</evidence>
<evidence type="ECO:0000256" key="1">
    <source>
        <dbReference type="SAM" id="MobiDB-lite"/>
    </source>
</evidence>
<proteinExistence type="predicted"/>
<evidence type="ECO:0000313" key="2">
    <source>
        <dbReference type="EMBL" id="KAE8265575.1"/>
    </source>
</evidence>
<dbReference type="EMBL" id="LWDG02000441">
    <property type="protein sequence ID" value="KAE8265575.1"/>
    <property type="molecule type" value="Genomic_DNA"/>
</dbReference>
<keyword evidence="3" id="KW-1185">Reference proteome</keyword>